<proteinExistence type="predicted"/>
<organism evidence="1 2">
    <name type="scientific">Champsocephalus esox</name>
    <name type="common">pike icefish</name>
    <dbReference type="NCBI Taxonomy" id="159716"/>
    <lineage>
        <taxon>Eukaryota</taxon>
        <taxon>Metazoa</taxon>
        <taxon>Chordata</taxon>
        <taxon>Craniata</taxon>
        <taxon>Vertebrata</taxon>
        <taxon>Euteleostomi</taxon>
        <taxon>Actinopterygii</taxon>
        <taxon>Neopterygii</taxon>
        <taxon>Teleostei</taxon>
        <taxon>Neoteleostei</taxon>
        <taxon>Acanthomorphata</taxon>
        <taxon>Eupercaria</taxon>
        <taxon>Perciformes</taxon>
        <taxon>Notothenioidei</taxon>
        <taxon>Channichthyidae</taxon>
        <taxon>Champsocephalus</taxon>
    </lineage>
</organism>
<reference evidence="1 2" key="1">
    <citation type="journal article" date="2023" name="Mol. Biol. Evol.">
        <title>Genomics of Secondarily Temperate Adaptation in the Only Non-Antarctic Icefish.</title>
        <authorList>
            <person name="Rivera-Colon A.G."/>
            <person name="Rayamajhi N."/>
            <person name="Minhas B.F."/>
            <person name="Madrigal G."/>
            <person name="Bilyk K.T."/>
            <person name="Yoon V."/>
            <person name="Hune M."/>
            <person name="Gregory S."/>
            <person name="Cheng C.H.C."/>
            <person name="Catchen J.M."/>
        </authorList>
    </citation>
    <scope>NUCLEOTIDE SEQUENCE [LARGE SCALE GENOMIC DNA]</scope>
    <source>
        <strain evidence="1">JC2023a</strain>
    </source>
</reference>
<accession>A0AAN8CXI6</accession>
<evidence type="ECO:0000313" key="1">
    <source>
        <dbReference type="EMBL" id="KAK5911777.1"/>
    </source>
</evidence>
<protein>
    <submittedName>
        <fullName evidence="1">Uncharacterized protein</fullName>
    </submittedName>
</protein>
<dbReference type="Proteomes" id="UP001335648">
    <property type="component" value="Unassembled WGS sequence"/>
</dbReference>
<keyword evidence="2" id="KW-1185">Reference proteome</keyword>
<evidence type="ECO:0000313" key="2">
    <source>
        <dbReference type="Proteomes" id="UP001335648"/>
    </source>
</evidence>
<dbReference type="EMBL" id="JAULUE010002047">
    <property type="protein sequence ID" value="KAK5911777.1"/>
    <property type="molecule type" value="Genomic_DNA"/>
</dbReference>
<gene>
    <name evidence="1" type="ORF">CesoFtcFv8_001715</name>
</gene>
<comment type="caution">
    <text evidence="1">The sequence shown here is derived from an EMBL/GenBank/DDBJ whole genome shotgun (WGS) entry which is preliminary data.</text>
</comment>
<dbReference type="AlphaFoldDB" id="A0AAN8CXI6"/>
<name>A0AAN8CXI6_9TELE</name>
<sequence length="72" mass="8216">MSPQICQSLGDHRTRCPSLWVVAASPGPEDFLLYVFLLRQQSSRLGSEERLTFPVGRGLQRIALYLIIWIDL</sequence>